<dbReference type="Gramene" id="TraesWEE_scaffold_042812_01G000200.1">
    <property type="protein sequence ID" value="TraesWEE_scaffold_042812_01G000200.1"/>
    <property type="gene ID" value="TraesWEE_scaffold_042812_01G000200"/>
</dbReference>
<dbReference type="InterPro" id="IPR001810">
    <property type="entry name" value="F-box_dom"/>
</dbReference>
<dbReference type="OMA" id="CPSCIWS"/>
<dbReference type="Gramene" id="TraesCS3B02G094200.1">
    <property type="protein sequence ID" value="TraesCS3B02G094200.1.cds1"/>
    <property type="gene ID" value="TraesCS3B02G094200"/>
</dbReference>
<dbReference type="Gramene" id="TraesPARA_EIv1.0_1025410.1">
    <property type="protein sequence ID" value="TraesPARA_EIv1.0_1025410.1.CDS1"/>
    <property type="gene ID" value="TraesPARA_EIv1.0_1025410"/>
</dbReference>
<accession>A0A3B6FGW5</accession>
<dbReference type="AlphaFoldDB" id="A0A3B6FGW5"/>
<dbReference type="Gramene" id="TraesCS3B03G0219200.1">
    <property type="protein sequence ID" value="TraesCS3B03G0219200.1.CDS1"/>
    <property type="gene ID" value="TraesCS3B03G0219200"/>
</dbReference>
<proteinExistence type="predicted"/>
<name>A0A3B6FGW5_WHEAT</name>
<keyword evidence="4" id="KW-1185">Reference proteome</keyword>
<evidence type="ECO:0000256" key="1">
    <source>
        <dbReference type="SAM" id="SignalP"/>
    </source>
</evidence>
<feature type="domain" description="F-box" evidence="2">
    <location>
        <begin position="5"/>
        <end position="45"/>
    </location>
</feature>
<keyword evidence="1" id="KW-0732">Signal</keyword>
<dbReference type="SUPFAM" id="SSF81383">
    <property type="entry name" value="F-box domain"/>
    <property type="match status" value="1"/>
</dbReference>
<organism evidence="3">
    <name type="scientific">Triticum aestivum</name>
    <name type="common">Wheat</name>
    <dbReference type="NCBI Taxonomy" id="4565"/>
    <lineage>
        <taxon>Eukaryota</taxon>
        <taxon>Viridiplantae</taxon>
        <taxon>Streptophyta</taxon>
        <taxon>Embryophyta</taxon>
        <taxon>Tracheophyta</taxon>
        <taxon>Spermatophyta</taxon>
        <taxon>Magnoliopsida</taxon>
        <taxon>Liliopsida</taxon>
        <taxon>Poales</taxon>
        <taxon>Poaceae</taxon>
        <taxon>BOP clade</taxon>
        <taxon>Pooideae</taxon>
        <taxon>Triticodae</taxon>
        <taxon>Triticeae</taxon>
        <taxon>Triticinae</taxon>
        <taxon>Triticum</taxon>
    </lineage>
</organism>
<dbReference type="InterPro" id="IPR036047">
    <property type="entry name" value="F-box-like_dom_sf"/>
</dbReference>
<dbReference type="STRING" id="4565.A0A3B6FGW5"/>
<reference evidence="3" key="2">
    <citation type="submission" date="2018-10" db="UniProtKB">
        <authorList>
            <consortium name="EnsemblPlants"/>
        </authorList>
    </citation>
    <scope>IDENTIFICATION</scope>
</reference>
<protein>
    <recommendedName>
        <fullName evidence="2">F-box domain-containing protein</fullName>
    </recommendedName>
</protein>
<evidence type="ECO:0000259" key="2">
    <source>
        <dbReference type="Pfam" id="PF12937"/>
    </source>
</evidence>
<dbReference type="Gramene" id="TraesROB_scaffold_053266_01G000200.1">
    <property type="protein sequence ID" value="TraesROB_scaffold_053266_01G000200.1"/>
    <property type="gene ID" value="TraesROB_scaffold_053266_01G000200"/>
</dbReference>
<dbReference type="Gramene" id="TraesCLE_scaffold_049026_01G000200.1">
    <property type="protein sequence ID" value="TraesCLE_scaffold_049026_01G000200.1"/>
    <property type="gene ID" value="TraesCLE_scaffold_049026_01G000200"/>
</dbReference>
<dbReference type="OrthoDB" id="603189at2759"/>
<dbReference type="PANTHER" id="PTHR35828:SF27">
    <property type="entry name" value="F-BOX DOMAIN-CONTAINING PROTEIN"/>
    <property type="match status" value="1"/>
</dbReference>
<dbReference type="PANTHER" id="PTHR35828">
    <property type="entry name" value="OS08G0203800 PROTEIN-RELATED"/>
    <property type="match status" value="1"/>
</dbReference>
<dbReference type="Gene3D" id="1.20.1280.50">
    <property type="match status" value="1"/>
</dbReference>
<sequence length="432" mass="48877">MKTPPDDVVRLILLLLDDVVTLFRCAATCKRWRRLIAEPSFLVRRRWPPSLVGFFTQRWLLTTFPGSSPTDSSSQLAFVPSSSSPSLFGPDRRPLTSLVPNADFPAVDRAVSLATRDGLLLVRLYPCDDDLEPNVVRLAVCDTLAGRWDVLPELDCDSQFCYFDTYGHTIIPSSSGGDDRPAFRVLLIGADKYESESQFNLHRFASSDRSWSAPRKCFDMMERQIWSMKEENAVVCRGNAHWLFVRASNHFHVLNVDVETGHISLTKILTPTRDKFIPAADFDLLHVDHATALANIRRSLRDLPGADRLAITADGKLLSLSVYRDRHLEIWTQQQGDGDRSGDGDAEWLRTRVIDHKLTELIRQIECPSCIWSGERSGTLLIKDYDGGGMYTARLDAGTLEEVIDQIRDCNVIVPMEIDWPTFFMTRLEAPY</sequence>
<dbReference type="Proteomes" id="UP000019116">
    <property type="component" value="Chromosome 3B"/>
</dbReference>
<evidence type="ECO:0000313" key="3">
    <source>
        <dbReference type="EnsemblPlants" id="TraesCS3B02G094200.1.cds1"/>
    </source>
</evidence>
<evidence type="ECO:0000313" key="4">
    <source>
        <dbReference type="Proteomes" id="UP000019116"/>
    </source>
</evidence>
<dbReference type="Pfam" id="PF12937">
    <property type="entry name" value="F-box-like"/>
    <property type="match status" value="1"/>
</dbReference>
<feature type="chain" id="PRO_5043173744" description="F-box domain-containing protein" evidence="1">
    <location>
        <begin position="23"/>
        <end position="432"/>
    </location>
</feature>
<dbReference type="EnsemblPlants" id="TraesCS3B02G094200.1">
    <property type="protein sequence ID" value="TraesCS3B02G094200.1.cds1"/>
    <property type="gene ID" value="TraesCS3B02G094200"/>
</dbReference>
<feature type="signal peptide" evidence="1">
    <location>
        <begin position="1"/>
        <end position="22"/>
    </location>
</feature>
<reference evidence="3" key="1">
    <citation type="submission" date="2018-08" db="EMBL/GenBank/DDBJ databases">
        <authorList>
            <person name="Rossello M."/>
        </authorList>
    </citation>
    <scope>NUCLEOTIDE SEQUENCE [LARGE SCALE GENOMIC DNA]</scope>
    <source>
        <strain evidence="3">cv. Chinese Spring</strain>
    </source>
</reference>